<name>A0AAD7J296_9AGAR</name>
<dbReference type="EMBL" id="JARKIB010000049">
    <property type="protein sequence ID" value="KAJ7755570.1"/>
    <property type="molecule type" value="Genomic_DNA"/>
</dbReference>
<evidence type="ECO:0000313" key="2">
    <source>
        <dbReference type="EMBL" id="KAJ7755570.1"/>
    </source>
</evidence>
<dbReference type="InterPro" id="IPR000719">
    <property type="entry name" value="Prot_kinase_dom"/>
</dbReference>
<protein>
    <recommendedName>
        <fullName evidence="1">Protein kinase domain-containing protein</fullName>
    </recommendedName>
</protein>
<sequence length="200" mass="22375">GYRRLYEVTGTIHRDITTQNMRFCRDVADGKVYGVLGDFDLPVPSNESTVKYRTRTMTYMAKDLLVADPPPHLYRHDLESFFYVLVFLTCQIPGSELEKWSAMSMSDLLTYKHKVFHKGLPPAKANFRALRAKWVLSLMQLFADGMTYNRIHGATVEIADIEGTTAPQYDSVTLGGAVTFDKFAAILDASVAPCTGSLCC</sequence>
<dbReference type="PROSITE" id="PS50011">
    <property type="entry name" value="PROTEIN_KINASE_DOM"/>
    <property type="match status" value="1"/>
</dbReference>
<dbReference type="InterPro" id="IPR040976">
    <property type="entry name" value="Pkinase_fungal"/>
</dbReference>
<dbReference type="SUPFAM" id="SSF56112">
    <property type="entry name" value="Protein kinase-like (PK-like)"/>
    <property type="match status" value="1"/>
</dbReference>
<dbReference type="PANTHER" id="PTHR38248:SF2">
    <property type="entry name" value="FUNK1 11"/>
    <property type="match status" value="1"/>
</dbReference>
<proteinExistence type="predicted"/>
<dbReference type="Proteomes" id="UP001215598">
    <property type="component" value="Unassembled WGS sequence"/>
</dbReference>
<accession>A0AAD7J296</accession>
<keyword evidence="3" id="KW-1185">Reference proteome</keyword>
<evidence type="ECO:0000313" key="3">
    <source>
        <dbReference type="Proteomes" id="UP001215598"/>
    </source>
</evidence>
<dbReference type="GO" id="GO:0005524">
    <property type="term" value="F:ATP binding"/>
    <property type="evidence" value="ECO:0007669"/>
    <property type="project" value="InterPro"/>
</dbReference>
<dbReference type="AlphaFoldDB" id="A0AAD7J296"/>
<evidence type="ECO:0000259" key="1">
    <source>
        <dbReference type="PROSITE" id="PS50011"/>
    </source>
</evidence>
<dbReference type="Gene3D" id="1.10.510.10">
    <property type="entry name" value="Transferase(Phosphotransferase) domain 1"/>
    <property type="match status" value="1"/>
</dbReference>
<reference evidence="2" key="1">
    <citation type="submission" date="2023-03" db="EMBL/GenBank/DDBJ databases">
        <title>Massive genome expansion in bonnet fungi (Mycena s.s.) driven by repeated elements and novel gene families across ecological guilds.</title>
        <authorList>
            <consortium name="Lawrence Berkeley National Laboratory"/>
            <person name="Harder C.B."/>
            <person name="Miyauchi S."/>
            <person name="Viragh M."/>
            <person name="Kuo A."/>
            <person name="Thoen E."/>
            <person name="Andreopoulos B."/>
            <person name="Lu D."/>
            <person name="Skrede I."/>
            <person name="Drula E."/>
            <person name="Henrissat B."/>
            <person name="Morin E."/>
            <person name="Kohler A."/>
            <person name="Barry K."/>
            <person name="LaButti K."/>
            <person name="Morin E."/>
            <person name="Salamov A."/>
            <person name="Lipzen A."/>
            <person name="Mereny Z."/>
            <person name="Hegedus B."/>
            <person name="Baldrian P."/>
            <person name="Stursova M."/>
            <person name="Weitz H."/>
            <person name="Taylor A."/>
            <person name="Grigoriev I.V."/>
            <person name="Nagy L.G."/>
            <person name="Martin F."/>
            <person name="Kauserud H."/>
        </authorList>
    </citation>
    <scope>NUCLEOTIDE SEQUENCE</scope>
    <source>
        <strain evidence="2">CBHHK182m</strain>
    </source>
</reference>
<dbReference type="Pfam" id="PF17667">
    <property type="entry name" value="Pkinase_fungal"/>
    <property type="match status" value="1"/>
</dbReference>
<dbReference type="GO" id="GO:0004672">
    <property type="term" value="F:protein kinase activity"/>
    <property type="evidence" value="ECO:0007669"/>
    <property type="project" value="InterPro"/>
</dbReference>
<gene>
    <name evidence="2" type="ORF">B0H16DRAFT_1315660</name>
</gene>
<feature type="non-terminal residue" evidence="2">
    <location>
        <position position="1"/>
    </location>
</feature>
<dbReference type="InterPro" id="IPR011009">
    <property type="entry name" value="Kinase-like_dom_sf"/>
</dbReference>
<feature type="domain" description="Protein kinase" evidence="1">
    <location>
        <begin position="1"/>
        <end position="200"/>
    </location>
</feature>
<organism evidence="2 3">
    <name type="scientific">Mycena metata</name>
    <dbReference type="NCBI Taxonomy" id="1033252"/>
    <lineage>
        <taxon>Eukaryota</taxon>
        <taxon>Fungi</taxon>
        <taxon>Dikarya</taxon>
        <taxon>Basidiomycota</taxon>
        <taxon>Agaricomycotina</taxon>
        <taxon>Agaricomycetes</taxon>
        <taxon>Agaricomycetidae</taxon>
        <taxon>Agaricales</taxon>
        <taxon>Marasmiineae</taxon>
        <taxon>Mycenaceae</taxon>
        <taxon>Mycena</taxon>
    </lineage>
</organism>
<comment type="caution">
    <text evidence="2">The sequence shown here is derived from an EMBL/GenBank/DDBJ whole genome shotgun (WGS) entry which is preliminary data.</text>
</comment>
<dbReference type="PANTHER" id="PTHR38248">
    <property type="entry name" value="FUNK1 6"/>
    <property type="match status" value="1"/>
</dbReference>